<comment type="similarity">
    <text evidence="4 5">Belongs to the universal ribosomal protein uS15 family.</text>
</comment>
<dbReference type="GO" id="GO:0019843">
    <property type="term" value="F:rRNA binding"/>
    <property type="evidence" value="ECO:0007669"/>
    <property type="project" value="UniProtKB-UniRule"/>
</dbReference>
<evidence type="ECO:0000256" key="2">
    <source>
        <dbReference type="ARBA" id="ARBA00023274"/>
    </source>
</evidence>
<protein>
    <recommendedName>
        <fullName evidence="4">Small ribosomal subunit protein uS15</fullName>
    </recommendedName>
</protein>
<evidence type="ECO:0000256" key="6">
    <source>
        <dbReference type="RuleBase" id="RU004524"/>
    </source>
</evidence>
<dbReference type="SUPFAM" id="SSF47060">
    <property type="entry name" value="S15/NS1 RNA-binding domain"/>
    <property type="match status" value="1"/>
</dbReference>
<keyword evidence="4 6" id="KW-0694">RNA-binding</keyword>
<dbReference type="Proteomes" id="UP000317593">
    <property type="component" value="Unassembled WGS sequence"/>
</dbReference>
<evidence type="ECO:0000313" key="8">
    <source>
        <dbReference type="Proteomes" id="UP000317593"/>
    </source>
</evidence>
<dbReference type="GO" id="GO:0022627">
    <property type="term" value="C:cytosolic small ribosomal subunit"/>
    <property type="evidence" value="ECO:0007669"/>
    <property type="project" value="TreeGrafter"/>
</dbReference>
<dbReference type="InterPro" id="IPR005290">
    <property type="entry name" value="Ribosomal_uS15_bac-type"/>
</dbReference>
<dbReference type="AlphaFoldDB" id="A0A521E5H9"/>
<evidence type="ECO:0000256" key="3">
    <source>
        <dbReference type="ARBA" id="ARBA00064542"/>
    </source>
</evidence>
<dbReference type="FunFam" id="1.10.287.10:FF:000002">
    <property type="entry name" value="30S ribosomal protein S15"/>
    <property type="match status" value="1"/>
</dbReference>
<reference evidence="7 8" key="1">
    <citation type="submission" date="2017-05" db="EMBL/GenBank/DDBJ databases">
        <authorList>
            <person name="Varghese N."/>
            <person name="Submissions S."/>
        </authorList>
    </citation>
    <scope>NUCLEOTIDE SEQUENCE [LARGE SCALE GENOMIC DNA]</scope>
    <source>
        <strain evidence="7 8">DSM 21194</strain>
    </source>
</reference>
<dbReference type="Pfam" id="PF00312">
    <property type="entry name" value="Ribosomal_S15"/>
    <property type="match status" value="1"/>
</dbReference>
<keyword evidence="1 4" id="KW-0689">Ribosomal protein</keyword>
<comment type="subunit">
    <text evidence="3 4">Part of the 30S ribosomal subunit. Forms a bridge to the 50S subunit in the 70S ribosome, contacting the 23S rRNA.</text>
</comment>
<dbReference type="Gene3D" id="6.10.250.3130">
    <property type="match status" value="1"/>
</dbReference>
<comment type="function">
    <text evidence="4 6">One of the primary rRNA binding proteins, it binds directly to 16S rRNA where it helps nucleate assembly of the platform of the 30S subunit by binding and bridging several RNA helices of the 16S rRNA.</text>
</comment>
<comment type="function">
    <text evidence="4">Forms an intersubunit bridge (bridge B4) with the 23S rRNA of the 50S subunit in the ribosome.</text>
</comment>
<proteinExistence type="inferred from homology"/>
<evidence type="ECO:0000256" key="4">
    <source>
        <dbReference type="HAMAP-Rule" id="MF_01343"/>
    </source>
</evidence>
<evidence type="ECO:0000256" key="1">
    <source>
        <dbReference type="ARBA" id="ARBA00022980"/>
    </source>
</evidence>
<dbReference type="GO" id="GO:0003735">
    <property type="term" value="F:structural constituent of ribosome"/>
    <property type="evidence" value="ECO:0007669"/>
    <property type="project" value="InterPro"/>
</dbReference>
<dbReference type="CDD" id="cd00353">
    <property type="entry name" value="Ribosomal_S15p_S13e"/>
    <property type="match status" value="1"/>
</dbReference>
<keyword evidence="4 6" id="KW-0699">rRNA-binding</keyword>
<dbReference type="Gene3D" id="1.10.287.10">
    <property type="entry name" value="S15/NS1, RNA-binding"/>
    <property type="match status" value="1"/>
</dbReference>
<keyword evidence="2 4" id="KW-0687">Ribonucleoprotein</keyword>
<dbReference type="NCBIfam" id="TIGR00952">
    <property type="entry name" value="S15_bact"/>
    <property type="match status" value="1"/>
</dbReference>
<evidence type="ECO:0000313" key="7">
    <source>
        <dbReference type="EMBL" id="SMO79206.1"/>
    </source>
</evidence>
<keyword evidence="8" id="KW-1185">Reference proteome</keyword>
<dbReference type="RefSeq" id="WP_142715283.1">
    <property type="nucleotide sequence ID" value="NZ_FXTH01000013.1"/>
</dbReference>
<dbReference type="PANTHER" id="PTHR23321:SF26">
    <property type="entry name" value="SMALL RIBOSOMAL SUBUNIT PROTEIN US15M"/>
    <property type="match status" value="1"/>
</dbReference>
<dbReference type="InterPro" id="IPR000589">
    <property type="entry name" value="Ribosomal_uS15"/>
</dbReference>
<dbReference type="GO" id="GO:0006412">
    <property type="term" value="P:translation"/>
    <property type="evidence" value="ECO:0007669"/>
    <property type="project" value="UniProtKB-UniRule"/>
</dbReference>
<organism evidence="7 8">
    <name type="scientific">Fodinibius sediminis</name>
    <dbReference type="NCBI Taxonomy" id="1214077"/>
    <lineage>
        <taxon>Bacteria</taxon>
        <taxon>Pseudomonadati</taxon>
        <taxon>Balneolota</taxon>
        <taxon>Balneolia</taxon>
        <taxon>Balneolales</taxon>
        <taxon>Balneolaceae</taxon>
        <taxon>Fodinibius</taxon>
    </lineage>
</organism>
<evidence type="ECO:0000256" key="5">
    <source>
        <dbReference type="RuleBase" id="RU003919"/>
    </source>
</evidence>
<dbReference type="InterPro" id="IPR009068">
    <property type="entry name" value="uS15_NS1_RNA-bd_sf"/>
</dbReference>
<name>A0A521E5H9_9BACT</name>
<accession>A0A521E5H9</accession>
<sequence length="89" mass="10379">MAITKERKEEIIEKFGGTSDNTGSSEAQIAIFTERINDLTEHLKDHKQDHASRRGLLKLVGKRRKLLNYLKKKDIEKYRELISELGIRK</sequence>
<dbReference type="HAMAP" id="MF_01343_B">
    <property type="entry name" value="Ribosomal_uS15_B"/>
    <property type="match status" value="1"/>
</dbReference>
<dbReference type="OrthoDB" id="9799262at2"/>
<dbReference type="SMART" id="SM01387">
    <property type="entry name" value="Ribosomal_S15"/>
    <property type="match status" value="1"/>
</dbReference>
<dbReference type="PANTHER" id="PTHR23321">
    <property type="entry name" value="RIBOSOMAL PROTEIN S15, BACTERIAL AND ORGANELLAR"/>
    <property type="match status" value="1"/>
</dbReference>
<dbReference type="PROSITE" id="PS00362">
    <property type="entry name" value="RIBOSOMAL_S15"/>
    <property type="match status" value="1"/>
</dbReference>
<dbReference type="EMBL" id="FXTH01000013">
    <property type="protein sequence ID" value="SMO79206.1"/>
    <property type="molecule type" value="Genomic_DNA"/>
</dbReference>
<gene>
    <name evidence="4" type="primary">rpsO</name>
    <name evidence="7" type="ORF">SAMN06265218_11391</name>
</gene>